<feature type="transmembrane region" description="Helical" evidence="1">
    <location>
        <begin position="215"/>
        <end position="234"/>
    </location>
</feature>
<dbReference type="InterPro" id="IPR050879">
    <property type="entry name" value="Acyltransferase_3"/>
</dbReference>
<dbReference type="GO" id="GO:0000271">
    <property type="term" value="P:polysaccharide biosynthetic process"/>
    <property type="evidence" value="ECO:0007669"/>
    <property type="project" value="TreeGrafter"/>
</dbReference>
<feature type="transmembrane region" description="Helical" evidence="1">
    <location>
        <begin position="270"/>
        <end position="294"/>
    </location>
</feature>
<dbReference type="RefSeq" id="WP_109617671.1">
    <property type="nucleotide sequence ID" value="NZ_QGDO01000002.1"/>
</dbReference>
<dbReference type="EMBL" id="QGDO01000002">
    <property type="protein sequence ID" value="PWJ43269.1"/>
    <property type="molecule type" value="Genomic_DNA"/>
</dbReference>
<evidence type="ECO:0000313" key="4">
    <source>
        <dbReference type="Proteomes" id="UP000245535"/>
    </source>
</evidence>
<accession>A0A315ZDR9</accession>
<name>A0A315ZDR9_SEDFL</name>
<dbReference type="OrthoDB" id="9806160at2"/>
<dbReference type="PANTHER" id="PTHR23028:SF53">
    <property type="entry name" value="ACYL_TRANSF_3 DOMAIN-CONTAINING PROTEIN"/>
    <property type="match status" value="1"/>
</dbReference>
<organism evidence="3 4">
    <name type="scientific">Sediminitomix flava</name>
    <dbReference type="NCBI Taxonomy" id="379075"/>
    <lineage>
        <taxon>Bacteria</taxon>
        <taxon>Pseudomonadati</taxon>
        <taxon>Bacteroidota</taxon>
        <taxon>Cytophagia</taxon>
        <taxon>Cytophagales</taxon>
        <taxon>Flammeovirgaceae</taxon>
        <taxon>Sediminitomix</taxon>
    </lineage>
</organism>
<comment type="caution">
    <text evidence="3">The sequence shown here is derived from an EMBL/GenBank/DDBJ whole genome shotgun (WGS) entry which is preliminary data.</text>
</comment>
<dbReference type="Proteomes" id="UP000245535">
    <property type="component" value="Unassembled WGS sequence"/>
</dbReference>
<feature type="transmembrane region" description="Helical" evidence="1">
    <location>
        <begin position="39"/>
        <end position="57"/>
    </location>
</feature>
<feature type="transmembrane region" description="Helical" evidence="1">
    <location>
        <begin position="153"/>
        <end position="174"/>
    </location>
</feature>
<gene>
    <name evidence="3" type="ORF">BC781_102818</name>
</gene>
<dbReference type="Pfam" id="PF01757">
    <property type="entry name" value="Acyl_transf_3"/>
    <property type="match status" value="1"/>
</dbReference>
<feature type="transmembrane region" description="Helical" evidence="1">
    <location>
        <begin position="300"/>
        <end position="319"/>
    </location>
</feature>
<dbReference type="AlphaFoldDB" id="A0A315ZDR9"/>
<feature type="transmembrane region" description="Helical" evidence="1">
    <location>
        <begin position="78"/>
        <end position="98"/>
    </location>
</feature>
<feature type="transmembrane region" description="Helical" evidence="1">
    <location>
        <begin position="9"/>
        <end position="27"/>
    </location>
</feature>
<sequence length="332" mass="38388">MQRLQIVDFLKGYSIFTIMIFHFLQYLDVPSPLDKAICFGGTGVHLFVLLSGFGLYYSFIQKPLKYSVFLKRRLSKVYVPYIFIVLLSALISVFTPIYENSLYSLGGHIFLYKMFDESIMVSYGYQLWFMSMILQFYLSFHLLIWLKSKLKNSLFLITSSVISLSWAGFVLLIGKGDERIWSSFFLQYFWEFALGIVIAEKVYKKERLIGENFRHSFFLITGLICSAIYAYLALVAGDFGKLFNDFFALTAYASLAIYIYNLNLKAINSFFLFIGEISLSVYLLHILLLLSISVMADHLGATYIVIFTLLTIAPISMIYQRMINTFFRISKL</sequence>
<keyword evidence="1" id="KW-0812">Transmembrane</keyword>
<dbReference type="GO" id="GO:0016747">
    <property type="term" value="F:acyltransferase activity, transferring groups other than amino-acyl groups"/>
    <property type="evidence" value="ECO:0007669"/>
    <property type="project" value="InterPro"/>
</dbReference>
<feature type="domain" description="Acyltransferase 3" evidence="2">
    <location>
        <begin position="7"/>
        <end position="313"/>
    </location>
</feature>
<dbReference type="PANTHER" id="PTHR23028">
    <property type="entry name" value="ACETYLTRANSFERASE"/>
    <property type="match status" value="1"/>
</dbReference>
<evidence type="ECO:0000259" key="2">
    <source>
        <dbReference type="Pfam" id="PF01757"/>
    </source>
</evidence>
<keyword evidence="1" id="KW-0472">Membrane</keyword>
<reference evidence="3 4" key="1">
    <citation type="submission" date="2018-03" db="EMBL/GenBank/DDBJ databases">
        <title>Genomic Encyclopedia of Archaeal and Bacterial Type Strains, Phase II (KMG-II): from individual species to whole genera.</title>
        <authorList>
            <person name="Goeker M."/>
        </authorList>
    </citation>
    <scope>NUCLEOTIDE SEQUENCE [LARGE SCALE GENOMIC DNA]</scope>
    <source>
        <strain evidence="3 4">DSM 28229</strain>
    </source>
</reference>
<protein>
    <submittedName>
        <fullName evidence="3">Peptidoglycan/LPS O-acetylase OafA/YrhL</fullName>
    </submittedName>
</protein>
<feature type="transmembrane region" description="Helical" evidence="1">
    <location>
        <begin position="180"/>
        <end position="203"/>
    </location>
</feature>
<proteinExistence type="predicted"/>
<keyword evidence="4" id="KW-1185">Reference proteome</keyword>
<keyword evidence="1" id="KW-1133">Transmembrane helix</keyword>
<feature type="transmembrane region" description="Helical" evidence="1">
    <location>
        <begin position="125"/>
        <end position="146"/>
    </location>
</feature>
<dbReference type="GO" id="GO:0016020">
    <property type="term" value="C:membrane"/>
    <property type="evidence" value="ECO:0007669"/>
    <property type="project" value="TreeGrafter"/>
</dbReference>
<evidence type="ECO:0000313" key="3">
    <source>
        <dbReference type="EMBL" id="PWJ43269.1"/>
    </source>
</evidence>
<evidence type="ECO:0000256" key="1">
    <source>
        <dbReference type="SAM" id="Phobius"/>
    </source>
</evidence>
<dbReference type="InterPro" id="IPR002656">
    <property type="entry name" value="Acyl_transf_3_dom"/>
</dbReference>
<feature type="transmembrane region" description="Helical" evidence="1">
    <location>
        <begin position="246"/>
        <end position="263"/>
    </location>
</feature>